<dbReference type="STRING" id="1051891.A0A0C3KUL6"/>
<dbReference type="AlphaFoldDB" id="A0A0C3KUL6"/>
<gene>
    <name evidence="1" type="ORF">M407DRAFT_25422</name>
</gene>
<evidence type="ECO:0000313" key="1">
    <source>
        <dbReference type="EMBL" id="KIO25198.1"/>
    </source>
</evidence>
<dbReference type="HOGENOM" id="CLU_991085_0_0_1"/>
<organism evidence="1 2">
    <name type="scientific">Tulasnella calospora MUT 4182</name>
    <dbReference type="NCBI Taxonomy" id="1051891"/>
    <lineage>
        <taxon>Eukaryota</taxon>
        <taxon>Fungi</taxon>
        <taxon>Dikarya</taxon>
        <taxon>Basidiomycota</taxon>
        <taxon>Agaricomycotina</taxon>
        <taxon>Agaricomycetes</taxon>
        <taxon>Cantharellales</taxon>
        <taxon>Tulasnellaceae</taxon>
        <taxon>Tulasnella</taxon>
    </lineage>
</organism>
<dbReference type="EMBL" id="KN823046">
    <property type="protein sequence ID" value="KIO25198.1"/>
    <property type="molecule type" value="Genomic_DNA"/>
</dbReference>
<proteinExistence type="predicted"/>
<accession>A0A0C3KUL6</accession>
<reference evidence="2" key="2">
    <citation type="submission" date="2015-01" db="EMBL/GenBank/DDBJ databases">
        <title>Evolutionary Origins and Diversification of the Mycorrhizal Mutualists.</title>
        <authorList>
            <consortium name="DOE Joint Genome Institute"/>
            <consortium name="Mycorrhizal Genomics Consortium"/>
            <person name="Kohler A."/>
            <person name="Kuo A."/>
            <person name="Nagy L.G."/>
            <person name="Floudas D."/>
            <person name="Copeland A."/>
            <person name="Barry K.W."/>
            <person name="Cichocki N."/>
            <person name="Veneault-Fourrey C."/>
            <person name="LaButti K."/>
            <person name="Lindquist E.A."/>
            <person name="Lipzen A."/>
            <person name="Lundell T."/>
            <person name="Morin E."/>
            <person name="Murat C."/>
            <person name="Riley R."/>
            <person name="Ohm R."/>
            <person name="Sun H."/>
            <person name="Tunlid A."/>
            <person name="Henrissat B."/>
            <person name="Grigoriev I.V."/>
            <person name="Hibbett D.S."/>
            <person name="Martin F."/>
        </authorList>
    </citation>
    <scope>NUCLEOTIDE SEQUENCE [LARGE SCALE GENOMIC DNA]</scope>
    <source>
        <strain evidence="2">MUT 4182</strain>
    </source>
</reference>
<reference evidence="1 2" key="1">
    <citation type="submission" date="2014-04" db="EMBL/GenBank/DDBJ databases">
        <authorList>
            <consortium name="DOE Joint Genome Institute"/>
            <person name="Kuo A."/>
            <person name="Girlanda M."/>
            <person name="Perotto S."/>
            <person name="Kohler A."/>
            <person name="Nagy L.G."/>
            <person name="Floudas D."/>
            <person name="Copeland A."/>
            <person name="Barry K.W."/>
            <person name="Cichocki N."/>
            <person name="Veneault-Fourrey C."/>
            <person name="LaButti K."/>
            <person name="Lindquist E.A."/>
            <person name="Lipzen A."/>
            <person name="Lundell T."/>
            <person name="Morin E."/>
            <person name="Murat C."/>
            <person name="Sun H."/>
            <person name="Tunlid A."/>
            <person name="Henrissat B."/>
            <person name="Grigoriev I.V."/>
            <person name="Hibbett D.S."/>
            <person name="Martin F."/>
            <person name="Nordberg H.P."/>
            <person name="Cantor M.N."/>
            <person name="Hua S.X."/>
        </authorList>
    </citation>
    <scope>NUCLEOTIDE SEQUENCE [LARGE SCALE GENOMIC DNA]</scope>
    <source>
        <strain evidence="1 2">MUT 4182</strain>
    </source>
</reference>
<dbReference type="Proteomes" id="UP000054248">
    <property type="component" value="Unassembled WGS sequence"/>
</dbReference>
<evidence type="ECO:0000313" key="2">
    <source>
        <dbReference type="Proteomes" id="UP000054248"/>
    </source>
</evidence>
<sequence length="281" mass="30672">MPSALAQANMSPLRGMRFAAGRRPTWRNSITKTSVFGPPPDCTVSAFGPWHDFQPVHACTPAASAARSNISISPPVPHQCNILVKNVADGSTLGYLSPQWNSFGEYGACQADQACALKVTFNASPDAASDELDFIAANGPNSLYPYFGARFSSSNDNLGPGNSNYAYIAGTTQSRRVLPKLVTMHSLLQPIFPKTWKRMFNLSLVRRMEVLVLIGDLSAFQNTYGLPSLSPRPAFPLLPAKAREVKCNLWKWIWSTFARSKPPQAFDLCSFAALYPLLTPA</sequence>
<dbReference type="OrthoDB" id="4584900at2759"/>
<name>A0A0C3KUL6_9AGAM</name>
<keyword evidence="2" id="KW-1185">Reference proteome</keyword>
<protein>
    <submittedName>
        <fullName evidence="1">Uncharacterized protein</fullName>
    </submittedName>
</protein>